<sequence length="382" mass="41421">MAPFRTIRRFGVLAAALGVGALLAPLGTAAAQDDAGPRPARDGVAWDPASLTQVYAPEPGFYSYAPSVVRDGDTEWIWSCHNDQSRVIEDHIYLTKRVDGVVTETRSVLHASPAPAWDSFHTCDPSVVAGRFHYGGTRYSYAMFYLGNDVDASAHNQVGVAFATDPAGPWVKYPEPIVTSDRVDQWGAGQPTAVSLAGDSGRVLLAYTRGDTSTRAYASVVDLTHVERLRVGPPVLLPTDGLTGADGAADYLNGFDLALDRTGRNVVVVREQHPYPIDNPWWIGPSVQVARLSLTDLLAGTGTWQPLGDIDHDLTGFTRNHNAGLVRTWRGRLADARGVEVVFTSSCSSLPTVDDPDWSQATCDSLYSYDLWSITGRFTRSR</sequence>
<dbReference type="OrthoDB" id="4178270at2"/>
<dbReference type="STRING" id="561176.SAMN04488561_3251"/>
<name>A0A1H5MMM3_9ACTN</name>
<evidence type="ECO:0000256" key="1">
    <source>
        <dbReference type="SAM" id="SignalP"/>
    </source>
</evidence>
<gene>
    <name evidence="2" type="ORF">SAMN04488561_3251</name>
</gene>
<dbReference type="Gene3D" id="2.115.10.20">
    <property type="entry name" value="Glycosyl hydrolase domain, family 43"/>
    <property type="match status" value="1"/>
</dbReference>
<evidence type="ECO:0000313" key="3">
    <source>
        <dbReference type="Proteomes" id="UP000181980"/>
    </source>
</evidence>
<keyword evidence="1" id="KW-0732">Signal</keyword>
<dbReference type="AlphaFoldDB" id="A0A1H5MMM3"/>
<feature type="signal peptide" evidence="1">
    <location>
        <begin position="1"/>
        <end position="31"/>
    </location>
</feature>
<proteinExistence type="predicted"/>
<protein>
    <recommendedName>
        <fullName evidence="4">Glycosyl hydrolases family 43</fullName>
    </recommendedName>
</protein>
<organism evidence="2 3">
    <name type="scientific">Jiangella alba</name>
    <dbReference type="NCBI Taxonomy" id="561176"/>
    <lineage>
        <taxon>Bacteria</taxon>
        <taxon>Bacillati</taxon>
        <taxon>Actinomycetota</taxon>
        <taxon>Actinomycetes</taxon>
        <taxon>Jiangellales</taxon>
        <taxon>Jiangellaceae</taxon>
        <taxon>Jiangella</taxon>
    </lineage>
</organism>
<dbReference type="RefSeq" id="WP_141711596.1">
    <property type="nucleotide sequence ID" value="NZ_FNUC01000003.1"/>
</dbReference>
<dbReference type="InterPro" id="IPR023296">
    <property type="entry name" value="Glyco_hydro_beta-prop_sf"/>
</dbReference>
<evidence type="ECO:0008006" key="4">
    <source>
        <dbReference type="Google" id="ProtNLM"/>
    </source>
</evidence>
<keyword evidence="3" id="KW-1185">Reference proteome</keyword>
<evidence type="ECO:0000313" key="2">
    <source>
        <dbReference type="EMBL" id="SEE89987.1"/>
    </source>
</evidence>
<accession>A0A1H5MMM3</accession>
<dbReference type="EMBL" id="FNUC01000003">
    <property type="protein sequence ID" value="SEE89987.1"/>
    <property type="molecule type" value="Genomic_DNA"/>
</dbReference>
<feature type="chain" id="PRO_5010350692" description="Glycosyl hydrolases family 43" evidence="1">
    <location>
        <begin position="32"/>
        <end position="382"/>
    </location>
</feature>
<reference evidence="3" key="1">
    <citation type="submission" date="2016-10" db="EMBL/GenBank/DDBJ databases">
        <authorList>
            <person name="Varghese N."/>
            <person name="Submissions S."/>
        </authorList>
    </citation>
    <scope>NUCLEOTIDE SEQUENCE [LARGE SCALE GENOMIC DNA]</scope>
    <source>
        <strain evidence="3">DSM 45237</strain>
    </source>
</reference>
<dbReference type="SUPFAM" id="SSF75005">
    <property type="entry name" value="Arabinanase/levansucrase/invertase"/>
    <property type="match status" value="1"/>
</dbReference>
<dbReference type="Proteomes" id="UP000181980">
    <property type="component" value="Unassembled WGS sequence"/>
</dbReference>